<sequence>MVESARPFAISHRAAAAAMVVLALSVGVSIVAAAPSSEGPETYFDGVAMRRIGLELRGDPDAACAAAARIESAIDIQTKRRSPHPWSVVAPTVANAITSGAHPAHESVRTLIAQMSPQGKADGAPDHRDALEAIGALRRGPNAVNTASRRVRMVTFEFADDSNKASTTPRTYAHSFDDPRVVRLHSGHDDPTIDEFGNTRAHEVSVMRRMIDRALGKSGLAETTNVKESHMVWPSAVEPMWVPQAVRKIRLYCANLTTPDVELTVPSHPSHKGYHAHQRAFAAANAGGRAAPEVRTLYAAGPPSRTYNIIFNAAGYRLQDRDMFFNNASNVSALMHDPSLDPNLAQDSDNDVADMHKTVPFNRYWLNWNIYAVFQASVDAGADRPMYGIDVDNNLDCVHPKDMERAVQCDPALSVALAAASPADVTGDPDRCVIVNLVNTHLYGGSASGRALGKYQLGNFFNGFDLNDGDHRKRMLSLTNHELGHAFGDLMDEYSLGIPEPSGRVFANCEAEGNVPSRMKWQPWIDLKNSMGAAAFKAQYAPDVSDSTWGILNSPEAVCGYTNYYKANTNCMMHRLRDFFMCPVCREASTKHVLRVRFDLEWPRKPLRDIVTVIAPRSHAFNGSTTAPSDNILTEDGEVVLHLAAHLTRGYTVTATDYDGANLPLLHTQDCYNCIRLNGTNFAKYPKDTIVSLRVDIVDSTDNSVIGASLTALQPQTHQNTTFRLYVASDMTALQASRNVTLAAGNRDAVVGRHISDLQRAYSFCEGEDGNTNRSELVCDMQFPNRTYERPLDVEGALATYDDWVLIGLAGLAVLFLLLWAYAATACTDNANQQARTIFKTKHSCIITLIRRVMMLSAVLFLVASVVAIGLSGYYYTSSDALGKILLAVGVVIAVVLYLLAFFGFWAVVSRSKRMLVINKILLILAFGVLLFVFILVIEVGKELQVESSFTVDMGDVSAQGAVNGNPTGGSSQSASDQNGYWTNQLFNLWTDLVQDDPGTACAIQGMLKCSGFYTNCASDYASTLTCPKHCESTNKRFLSPCLSLLKGYIVDHYEYIAGATGTSAGLLLCGILLNTILLVALCCQKQDVQKSNQSRIAEAKKRGPLALRRRPGAAAAAGGAGAGAAAAAAGMPQALGKQEEDAHHALYLLKSLDSTTTSSLVREFKRIDIDGNGELDRKELFVFFKKVLMYKPSSAELDVIFEQADIDGDGTISLVEFLKLFGTENAEELVQQINSPRRQRRVPVPPVKLPMIRRKSADPAMSGSGRRKSSAGHPKQGDAAPANEAPLLAVPHAEVPMPESASSRSTQPQPFHANARNQQQPQSNAKADPFAEYDDLL</sequence>
<dbReference type="GO" id="GO:0008237">
    <property type="term" value="F:metallopeptidase activity"/>
    <property type="evidence" value="ECO:0007669"/>
    <property type="project" value="InterPro"/>
</dbReference>
<feature type="transmembrane region" description="Helical" evidence="7">
    <location>
        <begin position="849"/>
        <end position="873"/>
    </location>
</feature>
<keyword evidence="4 7" id="KW-1133">Transmembrane helix</keyword>
<dbReference type="Pfam" id="PF00335">
    <property type="entry name" value="Tetraspanin"/>
    <property type="match status" value="1"/>
</dbReference>
<evidence type="ECO:0000256" key="1">
    <source>
        <dbReference type="ARBA" id="ARBA00004141"/>
    </source>
</evidence>
<dbReference type="PROSITE" id="PS50222">
    <property type="entry name" value="EF_HAND_2"/>
    <property type="match status" value="2"/>
</dbReference>
<evidence type="ECO:0000256" key="8">
    <source>
        <dbReference type="SAM" id="SignalP"/>
    </source>
</evidence>
<dbReference type="Gene3D" id="1.10.238.10">
    <property type="entry name" value="EF-hand"/>
    <property type="match status" value="1"/>
</dbReference>
<keyword evidence="8" id="KW-0732">Signal</keyword>
<evidence type="ECO:0000256" key="2">
    <source>
        <dbReference type="ARBA" id="ARBA00022692"/>
    </source>
</evidence>
<dbReference type="InterPro" id="IPR011992">
    <property type="entry name" value="EF-hand-dom_pair"/>
</dbReference>
<name>A0A7S1QQT3_NEODS</name>
<feature type="domain" description="EF-hand" evidence="9">
    <location>
        <begin position="1156"/>
        <end position="1191"/>
    </location>
</feature>
<dbReference type="InterPro" id="IPR018247">
    <property type="entry name" value="EF_Hand_1_Ca_BS"/>
</dbReference>
<organism evidence="10">
    <name type="scientific">Neobodo designis</name>
    <name type="common">Flagellated protozoan</name>
    <name type="synonym">Bodo designis</name>
    <dbReference type="NCBI Taxonomy" id="312471"/>
    <lineage>
        <taxon>Eukaryota</taxon>
        <taxon>Discoba</taxon>
        <taxon>Euglenozoa</taxon>
        <taxon>Kinetoplastea</taxon>
        <taxon>Metakinetoplastina</taxon>
        <taxon>Neobodonida</taxon>
        <taxon>Neobodo</taxon>
    </lineage>
</organism>
<evidence type="ECO:0000259" key="9">
    <source>
        <dbReference type="PROSITE" id="PS50222"/>
    </source>
</evidence>
<keyword evidence="3" id="KW-0106">Calcium</keyword>
<evidence type="ECO:0000256" key="3">
    <source>
        <dbReference type="ARBA" id="ARBA00022837"/>
    </source>
</evidence>
<comment type="subcellular location">
    <subcellularLocation>
        <location evidence="1">Membrane</location>
        <topology evidence="1">Multi-pass membrane protein</topology>
    </subcellularLocation>
</comment>
<protein>
    <recommendedName>
        <fullName evidence="9">EF-hand domain-containing protein</fullName>
    </recommendedName>
</protein>
<dbReference type="GO" id="GO:0005509">
    <property type="term" value="F:calcium ion binding"/>
    <property type="evidence" value="ECO:0007669"/>
    <property type="project" value="InterPro"/>
</dbReference>
<dbReference type="SUPFAM" id="SSF47473">
    <property type="entry name" value="EF-hand"/>
    <property type="match status" value="1"/>
</dbReference>
<accession>A0A7S1QQT3</accession>
<dbReference type="PROSITE" id="PS00018">
    <property type="entry name" value="EF_HAND_1"/>
    <property type="match status" value="2"/>
</dbReference>
<keyword evidence="5 7" id="KW-0472">Membrane</keyword>
<dbReference type="InterPro" id="IPR002048">
    <property type="entry name" value="EF_hand_dom"/>
</dbReference>
<feature type="transmembrane region" description="Helical" evidence="7">
    <location>
        <begin position="885"/>
        <end position="909"/>
    </location>
</feature>
<proteinExistence type="predicted"/>
<dbReference type="Pfam" id="PF13499">
    <property type="entry name" value="EF-hand_7"/>
    <property type="match status" value="1"/>
</dbReference>
<gene>
    <name evidence="10" type="ORF">NDES1114_LOCUS29911</name>
</gene>
<feature type="compositionally biased region" description="Polar residues" evidence="6">
    <location>
        <begin position="1301"/>
        <end position="1326"/>
    </location>
</feature>
<dbReference type="Pfam" id="PF09471">
    <property type="entry name" value="Peptidase_M64"/>
    <property type="match status" value="1"/>
</dbReference>
<feature type="domain" description="EF-hand" evidence="9">
    <location>
        <begin position="1193"/>
        <end position="1228"/>
    </location>
</feature>
<dbReference type="CDD" id="cd00051">
    <property type="entry name" value="EFh"/>
    <property type="match status" value="1"/>
</dbReference>
<evidence type="ECO:0000313" key="10">
    <source>
        <dbReference type="EMBL" id="CAD9145341.1"/>
    </source>
</evidence>
<feature type="transmembrane region" description="Helical" evidence="7">
    <location>
        <begin position="921"/>
        <end position="938"/>
    </location>
</feature>
<keyword evidence="2 7" id="KW-0812">Transmembrane</keyword>
<dbReference type="GO" id="GO:0016020">
    <property type="term" value="C:membrane"/>
    <property type="evidence" value="ECO:0007669"/>
    <property type="project" value="UniProtKB-SubCell"/>
</dbReference>
<evidence type="ECO:0000256" key="6">
    <source>
        <dbReference type="SAM" id="MobiDB-lite"/>
    </source>
</evidence>
<evidence type="ECO:0000256" key="7">
    <source>
        <dbReference type="SAM" id="Phobius"/>
    </source>
</evidence>
<feature type="transmembrane region" description="Helical" evidence="7">
    <location>
        <begin position="804"/>
        <end position="828"/>
    </location>
</feature>
<reference evidence="10" key="1">
    <citation type="submission" date="2021-01" db="EMBL/GenBank/DDBJ databases">
        <authorList>
            <person name="Corre E."/>
            <person name="Pelletier E."/>
            <person name="Niang G."/>
            <person name="Scheremetjew M."/>
            <person name="Finn R."/>
            <person name="Kale V."/>
            <person name="Holt S."/>
            <person name="Cochrane G."/>
            <person name="Meng A."/>
            <person name="Brown T."/>
            <person name="Cohen L."/>
        </authorList>
    </citation>
    <scope>NUCLEOTIDE SEQUENCE</scope>
    <source>
        <strain evidence="10">CCAP 1951/1</strain>
    </source>
</reference>
<feature type="signal peptide" evidence="8">
    <location>
        <begin position="1"/>
        <end position="33"/>
    </location>
</feature>
<dbReference type="InterPro" id="IPR018499">
    <property type="entry name" value="Tetraspanin/Peripherin"/>
</dbReference>
<feature type="chain" id="PRO_5031251989" description="EF-hand domain-containing protein" evidence="8">
    <location>
        <begin position="34"/>
        <end position="1338"/>
    </location>
</feature>
<dbReference type="InterPro" id="IPR024079">
    <property type="entry name" value="MetalloPept_cat_dom_sf"/>
</dbReference>
<dbReference type="InterPro" id="IPR019026">
    <property type="entry name" value="Peptidase_M64_IgA"/>
</dbReference>
<evidence type="ECO:0000256" key="5">
    <source>
        <dbReference type="ARBA" id="ARBA00023136"/>
    </source>
</evidence>
<feature type="region of interest" description="Disordered" evidence="6">
    <location>
        <begin position="1234"/>
        <end position="1338"/>
    </location>
</feature>
<evidence type="ECO:0000256" key="4">
    <source>
        <dbReference type="ARBA" id="ARBA00022989"/>
    </source>
</evidence>
<dbReference type="EMBL" id="HBGF01044663">
    <property type="protein sequence ID" value="CAD9145341.1"/>
    <property type="molecule type" value="Transcribed_RNA"/>
</dbReference>
<dbReference type="Gene3D" id="3.40.390.10">
    <property type="entry name" value="Collagenase (Catalytic Domain)"/>
    <property type="match status" value="1"/>
</dbReference>
<dbReference type="SMART" id="SM00054">
    <property type="entry name" value="EFh"/>
    <property type="match status" value="2"/>
</dbReference>